<accession>A0ABX1WU05</accession>
<evidence type="ECO:0000256" key="1">
    <source>
        <dbReference type="SAM" id="SignalP"/>
    </source>
</evidence>
<feature type="chain" id="PRO_5047150959" description="Porin" evidence="1">
    <location>
        <begin position="21"/>
        <end position="412"/>
    </location>
</feature>
<comment type="caution">
    <text evidence="2">The sequence shown here is derived from an EMBL/GenBank/DDBJ whole genome shotgun (WGS) entry which is preliminary data.</text>
</comment>
<dbReference type="Proteomes" id="UP000732105">
    <property type="component" value="Unassembled WGS sequence"/>
</dbReference>
<dbReference type="Gene3D" id="2.40.160.10">
    <property type="entry name" value="Porin"/>
    <property type="match status" value="1"/>
</dbReference>
<evidence type="ECO:0000313" key="2">
    <source>
        <dbReference type="EMBL" id="NOU59590.1"/>
    </source>
</evidence>
<dbReference type="EMBL" id="RZNH01000008">
    <property type="protein sequence ID" value="NOU59590.1"/>
    <property type="molecule type" value="Genomic_DNA"/>
</dbReference>
<protein>
    <recommendedName>
        <fullName evidence="4">Porin</fullName>
    </recommendedName>
</protein>
<dbReference type="InterPro" id="IPR010870">
    <property type="entry name" value="Porin_O/P"/>
</dbReference>
<proteinExistence type="predicted"/>
<organism evidence="2 3">
    <name type="scientific">Marinifilum caeruleilacunae</name>
    <dbReference type="NCBI Taxonomy" id="2499076"/>
    <lineage>
        <taxon>Bacteria</taxon>
        <taxon>Pseudomonadati</taxon>
        <taxon>Bacteroidota</taxon>
        <taxon>Bacteroidia</taxon>
        <taxon>Marinilabiliales</taxon>
        <taxon>Marinifilaceae</taxon>
    </lineage>
</organism>
<dbReference type="Pfam" id="PF07396">
    <property type="entry name" value="Porin_O_P"/>
    <property type="match status" value="1"/>
</dbReference>
<dbReference type="RefSeq" id="WP_171594864.1">
    <property type="nucleotide sequence ID" value="NZ_RZNH01000008.1"/>
</dbReference>
<feature type="signal peptide" evidence="1">
    <location>
        <begin position="1"/>
        <end position="20"/>
    </location>
</feature>
<sequence>MKTFILSAFFLIMMAGNAMGQLDSTLRWIFQNDTCHYQTKNKKFKLKFGGRIFADAAYYIEDKTELESGGEIRDLRLRLDLSYAKKWSASINVDFSEMESEMKDTYIRYDINSKSFLRGGYFYEPFGIEQTESTNSTRFMHVASTVEALRPGRNIGVEYKRWDDFYYVGAGVFGDLEFNEEEYSPYYYYWGFSNRDDDDNEISVSRYGISARAVVLPVLSSWSILHIGASGNYWVEDKEDRTLRFQSRAATHIENDRLIGLEVEHIKSQMMYGLELICTSGDLLVQTELIKKKVYRESNYDDYTAEGWYVQFGYILKGNSYKYNRQSARIFQPGKGTIELVARYNETDLNDSGVYNFKGMGGRQRDYSLGANWYISRNVLMRLNYTKVDLDRYAMNGEESIHMIQSRLQYSF</sequence>
<keyword evidence="3" id="KW-1185">Reference proteome</keyword>
<name>A0ABX1WU05_9BACT</name>
<reference evidence="2 3" key="1">
    <citation type="submission" date="2018-12" db="EMBL/GenBank/DDBJ databases">
        <title>Marinifilum JC070 sp. nov., a marine bacterium isolated from Yongle Blue Hole in the South China Sea.</title>
        <authorList>
            <person name="Fu T."/>
        </authorList>
    </citation>
    <scope>NUCLEOTIDE SEQUENCE [LARGE SCALE GENOMIC DNA]</scope>
    <source>
        <strain evidence="2 3">JC070</strain>
    </source>
</reference>
<evidence type="ECO:0008006" key="4">
    <source>
        <dbReference type="Google" id="ProtNLM"/>
    </source>
</evidence>
<dbReference type="SUPFAM" id="SSF56935">
    <property type="entry name" value="Porins"/>
    <property type="match status" value="1"/>
</dbReference>
<dbReference type="InterPro" id="IPR023614">
    <property type="entry name" value="Porin_dom_sf"/>
</dbReference>
<keyword evidence="1" id="KW-0732">Signal</keyword>
<gene>
    <name evidence="2" type="ORF">ELS83_07145</name>
</gene>
<evidence type="ECO:0000313" key="3">
    <source>
        <dbReference type="Proteomes" id="UP000732105"/>
    </source>
</evidence>